<dbReference type="InterPro" id="IPR001609">
    <property type="entry name" value="Myosin_head_motor_dom-like"/>
</dbReference>
<feature type="binding site" evidence="12">
    <location>
        <begin position="94"/>
        <end position="101"/>
    </location>
    <ligand>
        <name>ATP</name>
        <dbReference type="ChEBI" id="CHEBI:30616"/>
    </ligand>
</feature>
<organism evidence="16 17">
    <name type="scientific">Buteo japonicus</name>
    <dbReference type="NCBI Taxonomy" id="224669"/>
    <lineage>
        <taxon>Eukaryota</taxon>
        <taxon>Metazoa</taxon>
        <taxon>Chordata</taxon>
        <taxon>Craniata</taxon>
        <taxon>Vertebrata</taxon>
        <taxon>Euteleostomi</taxon>
        <taxon>Archelosauria</taxon>
        <taxon>Archosauria</taxon>
        <taxon>Dinosauria</taxon>
        <taxon>Saurischia</taxon>
        <taxon>Theropoda</taxon>
        <taxon>Coelurosauria</taxon>
        <taxon>Aves</taxon>
        <taxon>Neognathae</taxon>
        <taxon>Neoaves</taxon>
        <taxon>Telluraves</taxon>
        <taxon>Accipitrimorphae</taxon>
        <taxon>Accipitriformes</taxon>
        <taxon>Accipitridae</taxon>
        <taxon>Accipitrinae</taxon>
        <taxon>Buteo</taxon>
    </lineage>
</organism>
<evidence type="ECO:0000256" key="11">
    <source>
        <dbReference type="ARBA" id="ARBA00041380"/>
    </source>
</evidence>
<feature type="domain" description="Myosin motor" evidence="14">
    <location>
        <begin position="32"/>
        <end position="611"/>
    </location>
</feature>
<dbReference type="GO" id="GO:0005524">
    <property type="term" value="F:ATP binding"/>
    <property type="evidence" value="ECO:0007669"/>
    <property type="project" value="UniProtKB-UniRule"/>
</dbReference>
<evidence type="ECO:0000256" key="7">
    <source>
        <dbReference type="ARBA" id="ARBA00023175"/>
    </source>
</evidence>
<sequence>MGSSVWSLEWGAPGSELGPPGLHPHHPAYPQTYIGNVVISVNPYRSLPIYTPEKVQEYHNCNFFAVKPHIYAIADDAYRSLRDRDRDQCILITGESGAGKTEASKLVMSYVAAVCSKGEEVDKVKEQLLQSNPVLEAFGNAKTVRNDNSSRFGKYMDVEFDFKGEPLGGVISNCEEELPHLLPAPSWGLSAALKLRQDCRHYSYLNRESSGLPGMDDAANFHATQDAMRIIGFSPAEVTALLEVTAVVLKLGNVQLSSSYQASGMEACSIAEPQGKCRDGDGPGEICELIGLDPGRLERALCSRTVKARDETVLTTLSVPQGYYGRDALAKNIYSRLFDWLVNRINTSIQVSPGKQRKVMGVLDIYGFEIFQDNSFEQFIINYCNEKLQQIFILMTLKEEQEEYVREGIQWTPVEFFDNSIICNLIENCGILAMLDEECLRPGVVNEDTFLTKLNQLFATHKHYESKETQNARRVMDASLPTQCFRIHHYAGKVTYNVTGFIEKNNDLLFRDLSQAMWAAQHALLRSLFPEGDPQKVSLKLPPTAGFQFKASVATLMKNLYSKNPNYIRCIKPNETKTAMLFTPELVLAQIRYLGLMENVRVRRAGYAFRQDGAEVLLADLAFPAEELAFGHTKIFIRSPRSLFDLERQRQERVVQLATLIQKTFRGWRCRVHYQRMRKSQIIISAWFRGHMVRKEQGVLAVRRAYRRYFRAGASARLANFIYRRLVQKFLVSLGRNLPPLVVTDRTWPPAPYKFLADANQELRSIFYHWKCKKYREQLTPQRRALLQAKLCASELFKDKKTLYSKSLQQPFQGEYLGLTQNPKYQKLHAVAKDKLVMADTVRKVNRASGKTVPRLLLLTTEHLVLADPKAAQPKTVLSLGDIRSVSVTRFSDGFLALHLKETSTGGAKGDFLLVSDHLIELITRLHQTLMDTTAQALPLHITSPDRAGQEPQSGAGRDR</sequence>
<dbReference type="FunFam" id="1.20.58.530:FF:000004">
    <property type="entry name" value="Unconventional myosin ID"/>
    <property type="match status" value="1"/>
</dbReference>
<evidence type="ECO:0000256" key="4">
    <source>
        <dbReference type="ARBA" id="ARBA00022840"/>
    </source>
</evidence>
<keyword evidence="5" id="KW-0112">Calmodulin-binding</keyword>
<dbReference type="GO" id="GO:0007605">
    <property type="term" value="P:sensory perception of sound"/>
    <property type="evidence" value="ECO:0007669"/>
    <property type="project" value="TreeGrafter"/>
</dbReference>
<dbReference type="SMART" id="SM00242">
    <property type="entry name" value="MYSc"/>
    <property type="match status" value="1"/>
</dbReference>
<dbReference type="SMART" id="SM00015">
    <property type="entry name" value="IQ"/>
    <property type="match status" value="2"/>
</dbReference>
<keyword evidence="7 12" id="KW-0505">Motor protein</keyword>
<proteinExistence type="inferred from homology"/>
<dbReference type="PANTHER" id="PTHR13140">
    <property type="entry name" value="MYOSIN"/>
    <property type="match status" value="1"/>
</dbReference>
<dbReference type="PROSITE" id="PS50096">
    <property type="entry name" value="IQ"/>
    <property type="match status" value="2"/>
</dbReference>
<keyword evidence="4 12" id="KW-0067">ATP-binding</keyword>
<dbReference type="GO" id="GO:0005516">
    <property type="term" value="F:calmodulin binding"/>
    <property type="evidence" value="ECO:0007669"/>
    <property type="project" value="UniProtKB-KW"/>
</dbReference>
<reference evidence="16" key="2">
    <citation type="submission" date="2025-09" db="UniProtKB">
        <authorList>
            <consortium name="Ensembl"/>
        </authorList>
    </citation>
    <scope>IDENTIFICATION</scope>
</reference>
<dbReference type="InterPro" id="IPR036961">
    <property type="entry name" value="Kinesin_motor_dom_sf"/>
</dbReference>
<dbReference type="Pfam" id="PF00063">
    <property type="entry name" value="Myosin_head"/>
    <property type="match status" value="2"/>
</dbReference>
<keyword evidence="17" id="KW-1185">Reference proteome</keyword>
<dbReference type="Gene3D" id="1.20.5.190">
    <property type="match status" value="1"/>
</dbReference>
<keyword evidence="8 12" id="KW-0009">Actin-binding</keyword>
<dbReference type="Gene3D" id="1.20.58.530">
    <property type="match status" value="1"/>
</dbReference>
<dbReference type="InterPro" id="IPR000048">
    <property type="entry name" value="IQ_motif_EF-hand-BS"/>
</dbReference>
<dbReference type="Ensembl" id="ENSBJAT00000013768.1">
    <property type="protein sequence ID" value="ENSBJAP00000013403.1"/>
    <property type="gene ID" value="ENSBJAG00000008951.1"/>
</dbReference>
<dbReference type="GO" id="GO:0007015">
    <property type="term" value="P:actin filament organization"/>
    <property type="evidence" value="ECO:0007669"/>
    <property type="project" value="TreeGrafter"/>
</dbReference>
<dbReference type="GO" id="GO:0005903">
    <property type="term" value="C:brush border"/>
    <property type="evidence" value="ECO:0007669"/>
    <property type="project" value="TreeGrafter"/>
</dbReference>
<comment type="similarity">
    <text evidence="1 12">Belongs to the TRAFAC class myosin-kinesin ATPase superfamily. Myosin family.</text>
</comment>
<dbReference type="SUPFAM" id="SSF52540">
    <property type="entry name" value="P-loop containing nucleoside triphosphate hydrolases"/>
    <property type="match status" value="1"/>
</dbReference>
<dbReference type="Pfam" id="PF00612">
    <property type="entry name" value="IQ"/>
    <property type="match status" value="2"/>
</dbReference>
<evidence type="ECO:0000256" key="3">
    <source>
        <dbReference type="ARBA" id="ARBA00022741"/>
    </source>
</evidence>
<evidence type="ECO:0000259" key="15">
    <source>
        <dbReference type="PROSITE" id="PS51757"/>
    </source>
</evidence>
<dbReference type="GO" id="GO:0030048">
    <property type="term" value="P:actin filament-based movement"/>
    <property type="evidence" value="ECO:0007669"/>
    <property type="project" value="TreeGrafter"/>
</dbReference>
<dbReference type="GO" id="GO:0005737">
    <property type="term" value="C:cytoplasm"/>
    <property type="evidence" value="ECO:0007669"/>
    <property type="project" value="TreeGrafter"/>
</dbReference>
<dbReference type="Proteomes" id="UP000694555">
    <property type="component" value="Unplaced"/>
</dbReference>
<dbReference type="PANTHER" id="PTHR13140:SF291">
    <property type="entry name" value="UNCONVENTIONAL MYOSIN-IA"/>
    <property type="match status" value="1"/>
</dbReference>
<dbReference type="PROSITE" id="PS51757">
    <property type="entry name" value="TH1"/>
    <property type="match status" value="1"/>
</dbReference>
<dbReference type="InterPro" id="IPR027417">
    <property type="entry name" value="P-loop_NTPase"/>
</dbReference>
<reference evidence="16" key="1">
    <citation type="submission" date="2025-08" db="UniProtKB">
        <authorList>
            <consortium name="Ensembl"/>
        </authorList>
    </citation>
    <scope>IDENTIFICATION</scope>
</reference>
<evidence type="ECO:0000256" key="6">
    <source>
        <dbReference type="ARBA" id="ARBA00023123"/>
    </source>
</evidence>
<dbReference type="GO" id="GO:0005902">
    <property type="term" value="C:microvillus"/>
    <property type="evidence" value="ECO:0007669"/>
    <property type="project" value="TreeGrafter"/>
</dbReference>
<accession>A0A8C0B971</accession>
<dbReference type="GO" id="GO:0005886">
    <property type="term" value="C:plasma membrane"/>
    <property type="evidence" value="ECO:0007669"/>
    <property type="project" value="TreeGrafter"/>
</dbReference>
<dbReference type="PROSITE" id="PS51456">
    <property type="entry name" value="MYOSIN_MOTOR"/>
    <property type="match status" value="1"/>
</dbReference>
<evidence type="ECO:0000256" key="1">
    <source>
        <dbReference type="ARBA" id="ARBA00008314"/>
    </source>
</evidence>
<dbReference type="Gene3D" id="1.20.120.720">
    <property type="entry name" value="Myosin VI head, motor domain, U50 subdomain"/>
    <property type="match status" value="1"/>
</dbReference>
<evidence type="ECO:0000259" key="14">
    <source>
        <dbReference type="PROSITE" id="PS51456"/>
    </source>
</evidence>
<keyword evidence="6 12" id="KW-0518">Myosin</keyword>
<dbReference type="GO" id="GO:0051015">
    <property type="term" value="F:actin filament binding"/>
    <property type="evidence" value="ECO:0007669"/>
    <property type="project" value="TreeGrafter"/>
</dbReference>
<dbReference type="InterPro" id="IPR010926">
    <property type="entry name" value="Myosin_TH1"/>
</dbReference>
<dbReference type="Gene3D" id="3.40.850.10">
    <property type="entry name" value="Kinesin motor domain"/>
    <property type="match status" value="2"/>
</dbReference>
<feature type="region of interest" description="Disordered" evidence="13">
    <location>
        <begin position="941"/>
        <end position="960"/>
    </location>
</feature>
<name>A0A8C0B971_9AVES</name>
<keyword evidence="3 12" id="KW-0547">Nucleotide-binding</keyword>
<evidence type="ECO:0000256" key="9">
    <source>
        <dbReference type="ARBA" id="ARBA00039640"/>
    </source>
</evidence>
<evidence type="ECO:0000256" key="13">
    <source>
        <dbReference type="SAM" id="MobiDB-lite"/>
    </source>
</evidence>
<feature type="region of interest" description="Actin-binding" evidence="12">
    <location>
        <begin position="553"/>
        <end position="575"/>
    </location>
</feature>
<dbReference type="PRINTS" id="PR00193">
    <property type="entry name" value="MYOSINHEAVY"/>
</dbReference>
<evidence type="ECO:0000313" key="16">
    <source>
        <dbReference type="Ensembl" id="ENSBJAP00000013403.1"/>
    </source>
</evidence>
<dbReference type="AlphaFoldDB" id="A0A8C0B971"/>
<dbReference type="GO" id="GO:0016459">
    <property type="term" value="C:myosin complex"/>
    <property type="evidence" value="ECO:0007669"/>
    <property type="project" value="UniProtKB-KW"/>
</dbReference>
<protein>
    <recommendedName>
        <fullName evidence="9">Unconventional myosin-Ia</fullName>
    </recommendedName>
    <alternativeName>
        <fullName evidence="10">Brush border myosin I</fullName>
    </alternativeName>
    <alternativeName>
        <fullName evidence="11">Myosin I heavy chain</fullName>
    </alternativeName>
</protein>
<evidence type="ECO:0000256" key="8">
    <source>
        <dbReference type="ARBA" id="ARBA00023203"/>
    </source>
</evidence>
<feature type="domain" description="TH1" evidence="15">
    <location>
        <begin position="801"/>
        <end position="960"/>
    </location>
</feature>
<evidence type="ECO:0000313" key="17">
    <source>
        <dbReference type="Proteomes" id="UP000694555"/>
    </source>
</evidence>
<evidence type="ECO:0000256" key="5">
    <source>
        <dbReference type="ARBA" id="ARBA00022860"/>
    </source>
</evidence>
<evidence type="ECO:0000256" key="2">
    <source>
        <dbReference type="ARBA" id="ARBA00022737"/>
    </source>
</evidence>
<dbReference type="Pfam" id="PF06017">
    <property type="entry name" value="Myosin_TH1"/>
    <property type="match status" value="1"/>
</dbReference>
<evidence type="ECO:0000256" key="12">
    <source>
        <dbReference type="PROSITE-ProRule" id="PRU00782"/>
    </source>
</evidence>
<dbReference type="CDD" id="cd23767">
    <property type="entry name" value="IQCD"/>
    <property type="match status" value="2"/>
</dbReference>
<dbReference type="GO" id="GO:0000146">
    <property type="term" value="F:microfilament motor activity"/>
    <property type="evidence" value="ECO:0007669"/>
    <property type="project" value="TreeGrafter"/>
</dbReference>
<dbReference type="GO" id="GO:0006897">
    <property type="term" value="P:endocytosis"/>
    <property type="evidence" value="ECO:0007669"/>
    <property type="project" value="TreeGrafter"/>
</dbReference>
<keyword evidence="2" id="KW-0677">Repeat</keyword>
<evidence type="ECO:0000256" key="10">
    <source>
        <dbReference type="ARBA" id="ARBA00041221"/>
    </source>
</evidence>
<dbReference type="Gene3D" id="1.10.10.820">
    <property type="match status" value="1"/>
</dbReference>